<evidence type="ECO:0000313" key="1">
    <source>
        <dbReference type="EMBL" id="KAJ8980162.1"/>
    </source>
</evidence>
<proteinExistence type="predicted"/>
<protein>
    <submittedName>
        <fullName evidence="1">Uncharacterized protein</fullName>
    </submittedName>
</protein>
<keyword evidence="2" id="KW-1185">Reference proteome</keyword>
<sequence length="97" mass="10927">MVIVSVCRGTSMNIYGLFYDNAVSENLKGSGGRKRVFKFGAAHAQLSQIARYKDGGSQNCFPFFLRNSHFFLYMFCGFDKLGLGDSNLFRDSYQTNP</sequence>
<evidence type="ECO:0000313" key="2">
    <source>
        <dbReference type="Proteomes" id="UP001162164"/>
    </source>
</evidence>
<reference evidence="1" key="1">
    <citation type="journal article" date="2023" name="Insect Mol. Biol.">
        <title>Genome sequencing provides insights into the evolution of gene families encoding plant cell wall-degrading enzymes in longhorned beetles.</title>
        <authorList>
            <person name="Shin N.R."/>
            <person name="Okamura Y."/>
            <person name="Kirsch R."/>
            <person name="Pauchet Y."/>
        </authorList>
    </citation>
    <scope>NUCLEOTIDE SEQUENCE</scope>
    <source>
        <strain evidence="1">MMC_N1</strain>
    </source>
</reference>
<name>A0ABQ9JR47_9CUCU</name>
<dbReference type="EMBL" id="JAPWTJ010000282">
    <property type="protein sequence ID" value="KAJ8980162.1"/>
    <property type="molecule type" value="Genomic_DNA"/>
</dbReference>
<accession>A0ABQ9JR47</accession>
<comment type="caution">
    <text evidence="1">The sequence shown here is derived from an EMBL/GenBank/DDBJ whole genome shotgun (WGS) entry which is preliminary data.</text>
</comment>
<dbReference type="Proteomes" id="UP001162164">
    <property type="component" value="Unassembled WGS sequence"/>
</dbReference>
<gene>
    <name evidence="1" type="ORF">NQ317_002807</name>
</gene>
<organism evidence="1 2">
    <name type="scientific">Molorchus minor</name>
    <dbReference type="NCBI Taxonomy" id="1323400"/>
    <lineage>
        <taxon>Eukaryota</taxon>
        <taxon>Metazoa</taxon>
        <taxon>Ecdysozoa</taxon>
        <taxon>Arthropoda</taxon>
        <taxon>Hexapoda</taxon>
        <taxon>Insecta</taxon>
        <taxon>Pterygota</taxon>
        <taxon>Neoptera</taxon>
        <taxon>Endopterygota</taxon>
        <taxon>Coleoptera</taxon>
        <taxon>Polyphaga</taxon>
        <taxon>Cucujiformia</taxon>
        <taxon>Chrysomeloidea</taxon>
        <taxon>Cerambycidae</taxon>
        <taxon>Lamiinae</taxon>
        <taxon>Monochamini</taxon>
        <taxon>Molorchus</taxon>
    </lineage>
</organism>